<reference evidence="2 3" key="1">
    <citation type="journal article" date="2019" name="Plant Biotechnol. J.">
        <title>The red bayberry genome and genetic basis of sex determination.</title>
        <authorList>
            <person name="Jia H.M."/>
            <person name="Jia H.J."/>
            <person name="Cai Q.L."/>
            <person name="Wang Y."/>
            <person name="Zhao H.B."/>
            <person name="Yang W.F."/>
            <person name="Wang G.Y."/>
            <person name="Li Y.H."/>
            <person name="Zhan D.L."/>
            <person name="Shen Y.T."/>
            <person name="Niu Q.F."/>
            <person name="Chang L."/>
            <person name="Qiu J."/>
            <person name="Zhao L."/>
            <person name="Xie H.B."/>
            <person name="Fu W.Y."/>
            <person name="Jin J."/>
            <person name="Li X.W."/>
            <person name="Jiao Y."/>
            <person name="Zhou C.C."/>
            <person name="Tu T."/>
            <person name="Chai C.Y."/>
            <person name="Gao J.L."/>
            <person name="Fan L.J."/>
            <person name="van de Weg E."/>
            <person name="Wang J.Y."/>
            <person name="Gao Z.S."/>
        </authorList>
    </citation>
    <scope>NUCLEOTIDE SEQUENCE [LARGE SCALE GENOMIC DNA]</scope>
    <source>
        <tissue evidence="2">Leaves</tissue>
    </source>
</reference>
<feature type="compositionally biased region" description="Polar residues" evidence="1">
    <location>
        <begin position="170"/>
        <end position="195"/>
    </location>
</feature>
<dbReference type="EMBL" id="RXIC02000025">
    <property type="protein sequence ID" value="KAB1208358.1"/>
    <property type="molecule type" value="Genomic_DNA"/>
</dbReference>
<evidence type="ECO:0000256" key="1">
    <source>
        <dbReference type="SAM" id="MobiDB-lite"/>
    </source>
</evidence>
<evidence type="ECO:0000313" key="3">
    <source>
        <dbReference type="Proteomes" id="UP000516437"/>
    </source>
</evidence>
<evidence type="ECO:0000313" key="2">
    <source>
        <dbReference type="EMBL" id="KAB1208358.1"/>
    </source>
</evidence>
<dbReference type="AlphaFoldDB" id="A0A6A1V8Z2"/>
<feature type="region of interest" description="Disordered" evidence="1">
    <location>
        <begin position="36"/>
        <end position="58"/>
    </location>
</feature>
<feature type="region of interest" description="Disordered" evidence="1">
    <location>
        <begin position="140"/>
        <end position="203"/>
    </location>
</feature>
<keyword evidence="3" id="KW-1185">Reference proteome</keyword>
<organism evidence="2 3">
    <name type="scientific">Morella rubra</name>
    <name type="common">Chinese bayberry</name>
    <dbReference type="NCBI Taxonomy" id="262757"/>
    <lineage>
        <taxon>Eukaryota</taxon>
        <taxon>Viridiplantae</taxon>
        <taxon>Streptophyta</taxon>
        <taxon>Embryophyta</taxon>
        <taxon>Tracheophyta</taxon>
        <taxon>Spermatophyta</taxon>
        <taxon>Magnoliopsida</taxon>
        <taxon>eudicotyledons</taxon>
        <taxon>Gunneridae</taxon>
        <taxon>Pentapetalae</taxon>
        <taxon>rosids</taxon>
        <taxon>fabids</taxon>
        <taxon>Fagales</taxon>
        <taxon>Myricaceae</taxon>
        <taxon>Morella</taxon>
    </lineage>
</organism>
<proteinExistence type="predicted"/>
<comment type="caution">
    <text evidence="2">The sequence shown here is derived from an EMBL/GenBank/DDBJ whole genome shotgun (WGS) entry which is preliminary data.</text>
</comment>
<protein>
    <submittedName>
        <fullName evidence="2">E3 ubiquitin-protein ligase RING1-like</fullName>
    </submittedName>
</protein>
<name>A0A6A1V8Z2_9ROSI</name>
<dbReference type="OrthoDB" id="8062037at2759"/>
<feature type="compositionally biased region" description="Basic and acidic residues" evidence="1">
    <location>
        <begin position="146"/>
        <end position="165"/>
    </location>
</feature>
<sequence length="203" mass="22196">MASEPEVSEISSMFERLARNPDLSLFIPLILGFTTPRRDPGEQGLPDEESENLPTTPGDRIILINPFTQGMMVIDGASSLDSLLRQPGSKDGRPPASKASIEAMQSVEVGEDGGECSICLDEWERGLGMGSCPVCRYKMPVEEEEAGKKGDEEEREGRRRVERELWVSFALNSSMRSGDSGQNLTSDSNDSSSRPTPGHEMES</sequence>
<gene>
    <name evidence="2" type="ORF">CJ030_MR7G023887</name>
</gene>
<accession>A0A6A1V8Z2</accession>
<dbReference type="Proteomes" id="UP000516437">
    <property type="component" value="Chromosome 7"/>
</dbReference>